<comment type="cofactor">
    <cofactor evidence="1 10">
        <name>Mg(2+)</name>
        <dbReference type="ChEBI" id="CHEBI:18420"/>
    </cofactor>
</comment>
<dbReference type="EMBL" id="CP045921">
    <property type="protein sequence ID" value="QHN42449.1"/>
    <property type="molecule type" value="Genomic_DNA"/>
</dbReference>
<feature type="region of interest" description="Interaction with substrate tRNA" evidence="10">
    <location>
        <begin position="42"/>
        <end position="45"/>
    </location>
</feature>
<comment type="caution">
    <text evidence="10">Lacks conserved residue(s) required for the propagation of feature annotation.</text>
</comment>
<dbReference type="GO" id="GO:0005524">
    <property type="term" value="F:ATP binding"/>
    <property type="evidence" value="ECO:0007669"/>
    <property type="project" value="UniProtKB-UniRule"/>
</dbReference>
<dbReference type="InterPro" id="IPR027417">
    <property type="entry name" value="P-loop_NTPase"/>
</dbReference>
<comment type="catalytic activity">
    <reaction evidence="9 10">
        <text>adenosine(37) in tRNA + dimethylallyl diphosphate = N(6)-dimethylallyladenosine(37) in tRNA + diphosphate</text>
        <dbReference type="Rhea" id="RHEA:26482"/>
        <dbReference type="Rhea" id="RHEA-COMP:10162"/>
        <dbReference type="Rhea" id="RHEA-COMP:10375"/>
        <dbReference type="ChEBI" id="CHEBI:33019"/>
        <dbReference type="ChEBI" id="CHEBI:57623"/>
        <dbReference type="ChEBI" id="CHEBI:74411"/>
        <dbReference type="ChEBI" id="CHEBI:74415"/>
        <dbReference type="EC" id="2.5.1.75"/>
    </reaction>
</comment>
<evidence type="ECO:0000256" key="1">
    <source>
        <dbReference type="ARBA" id="ARBA00001946"/>
    </source>
</evidence>
<evidence type="ECO:0000256" key="4">
    <source>
        <dbReference type="ARBA" id="ARBA00022679"/>
    </source>
</evidence>
<gene>
    <name evidence="10" type="primary">miaA</name>
    <name evidence="11" type="ORF">GII36_01080</name>
</gene>
<dbReference type="GO" id="GO:0052381">
    <property type="term" value="F:tRNA dimethylallyltransferase activity"/>
    <property type="evidence" value="ECO:0007669"/>
    <property type="project" value="UniProtKB-UniRule"/>
</dbReference>
<evidence type="ECO:0000256" key="10">
    <source>
        <dbReference type="HAMAP-Rule" id="MF_00185"/>
    </source>
</evidence>
<keyword evidence="12" id="KW-1185">Reference proteome</keyword>
<protein>
    <recommendedName>
        <fullName evidence="10">tRNA dimethylallyltransferase</fullName>
        <ecNumber evidence="10">2.5.1.75</ecNumber>
    </recommendedName>
    <alternativeName>
        <fullName evidence="10">Dimethylallyl diphosphate:tRNA dimethylallyltransferase</fullName>
        <shortName evidence="10">DMAPP:tRNA dimethylallyltransferase</shortName>
        <shortName evidence="10">DMATase</shortName>
    </alternativeName>
    <alternativeName>
        <fullName evidence="10">Isopentenyl-diphosphate:tRNA isopentenyltransferase</fullName>
        <shortName evidence="10">IPP transferase</shortName>
        <shortName evidence="10">IPPT</shortName>
        <shortName evidence="10">IPTase</shortName>
    </alternativeName>
</protein>
<dbReference type="HAMAP" id="MF_00185">
    <property type="entry name" value="IPP_trans"/>
    <property type="match status" value="1"/>
</dbReference>
<feature type="binding site" evidence="10">
    <location>
        <begin position="17"/>
        <end position="24"/>
    </location>
    <ligand>
        <name>ATP</name>
        <dbReference type="ChEBI" id="CHEBI:30616"/>
    </ligand>
</feature>
<comment type="subunit">
    <text evidence="10">Monomer.</text>
</comment>
<dbReference type="PANTHER" id="PTHR11088">
    <property type="entry name" value="TRNA DIMETHYLALLYLTRANSFERASE"/>
    <property type="match status" value="1"/>
</dbReference>
<evidence type="ECO:0000256" key="8">
    <source>
        <dbReference type="ARBA" id="ARBA00022842"/>
    </source>
</evidence>
<evidence type="ECO:0000256" key="6">
    <source>
        <dbReference type="ARBA" id="ARBA00022741"/>
    </source>
</evidence>
<reference evidence="11" key="1">
    <citation type="journal article" date="2021" name="Nat. Microbiol.">
        <title>Cocultivation of an ultrasmall environmental parasitic bacterium with lytic ability against bacteria associated with wastewater foams.</title>
        <authorList>
            <person name="Batinovic S."/>
            <person name="Rose J.J.A."/>
            <person name="Ratcliffe J."/>
            <person name="Seviour R.J."/>
            <person name="Petrovski S."/>
        </authorList>
    </citation>
    <scope>NUCLEOTIDE SEQUENCE</scope>
    <source>
        <strain evidence="11">JR1</strain>
    </source>
</reference>
<evidence type="ECO:0000256" key="7">
    <source>
        <dbReference type="ARBA" id="ARBA00022840"/>
    </source>
</evidence>
<sequence length="297" mass="33810">MATELERAEPPLVVITGPTASGKTSLVIALAGRFGGEIICADSRTVYRDMDIGTAKPTAAERTRVPHWGLDLVVPGDRFTAADFKHYAESKIEEIRARGHVPFLVGGTGLYIDGVVFDYRFGADVDEGLRQLLDSMSVDELQNYCNKNNIELPENSQNRRYLVRSIERRGSNHKRNTEPLPNSIIVGITTNRELLRTRIEHRSEQLFDDGVVEEAIMLGKKYGWNNEAMTGNVYPLVRQYLEGGLSMHEVQQKFVTLDWRLAKRQLTWLRRNKYIQWKTLEEAEHYLSDILARMATS</sequence>
<keyword evidence="6 10" id="KW-0547">Nucleotide-binding</keyword>
<evidence type="ECO:0000256" key="5">
    <source>
        <dbReference type="ARBA" id="ARBA00022694"/>
    </source>
</evidence>
<evidence type="ECO:0000256" key="9">
    <source>
        <dbReference type="ARBA" id="ARBA00049563"/>
    </source>
</evidence>
<proteinExistence type="inferred from homology"/>
<dbReference type="KEGG" id="mama:GII36_01080"/>
<dbReference type="Gene3D" id="1.10.287.890">
    <property type="entry name" value="Crystal structure of tRNA isopentenylpyrophosphate transferase (bh2366) domain"/>
    <property type="match status" value="1"/>
</dbReference>
<evidence type="ECO:0000256" key="3">
    <source>
        <dbReference type="ARBA" id="ARBA00005842"/>
    </source>
</evidence>
<keyword evidence="8 10" id="KW-0460">Magnesium</keyword>
<accession>A0A857MME5</accession>
<dbReference type="EC" id="2.5.1.75" evidence="10"/>
<name>A0A857MME5_9BACT</name>
<feature type="binding site" evidence="10">
    <location>
        <begin position="19"/>
        <end position="24"/>
    </location>
    <ligand>
        <name>substrate</name>
    </ligand>
</feature>
<keyword evidence="4 10" id="KW-0808">Transferase</keyword>
<dbReference type="RefSeq" id="WP_260763788.1">
    <property type="nucleotide sequence ID" value="NZ_CP045921.1"/>
</dbReference>
<organism evidence="11 12">
    <name type="scientific">Candidatus Mycosynbacter amalyticus</name>
    <dbReference type="NCBI Taxonomy" id="2665156"/>
    <lineage>
        <taxon>Bacteria</taxon>
        <taxon>Candidatus Saccharimonadota</taxon>
        <taxon>Candidatus Saccharimonadota incertae sedis</taxon>
        <taxon>Candidatus Mycosynbacter</taxon>
    </lineage>
</organism>
<keyword evidence="7 10" id="KW-0067">ATP-binding</keyword>
<comment type="function">
    <text evidence="2 10">Catalyzes the transfer of a dimethylallyl group onto the adenine at position 37 in tRNAs that read codons beginning with uridine, leading to the formation of N6-(dimethylallyl)adenosine (i(6)A).</text>
</comment>
<dbReference type="InterPro" id="IPR039657">
    <property type="entry name" value="Dimethylallyltransferase"/>
</dbReference>
<evidence type="ECO:0000256" key="2">
    <source>
        <dbReference type="ARBA" id="ARBA00003213"/>
    </source>
</evidence>
<feature type="site" description="Interaction with substrate tRNA" evidence="10">
    <location>
        <position position="108"/>
    </location>
</feature>
<dbReference type="SUPFAM" id="SSF52540">
    <property type="entry name" value="P-loop containing nucleoside triphosphate hydrolases"/>
    <property type="match status" value="1"/>
</dbReference>
<dbReference type="PANTHER" id="PTHR11088:SF60">
    <property type="entry name" value="TRNA DIMETHYLALLYLTRANSFERASE"/>
    <property type="match status" value="1"/>
</dbReference>
<dbReference type="Proteomes" id="UP001059824">
    <property type="component" value="Chromosome"/>
</dbReference>
<dbReference type="Pfam" id="PF01715">
    <property type="entry name" value="IPPT"/>
    <property type="match status" value="1"/>
</dbReference>
<evidence type="ECO:0000313" key="12">
    <source>
        <dbReference type="Proteomes" id="UP001059824"/>
    </source>
</evidence>
<dbReference type="InterPro" id="IPR018022">
    <property type="entry name" value="IPT"/>
</dbReference>
<dbReference type="AlphaFoldDB" id="A0A857MME5"/>
<feature type="site" description="Interaction with substrate tRNA" evidence="10">
    <location>
        <position position="130"/>
    </location>
</feature>
<keyword evidence="5 10" id="KW-0819">tRNA processing</keyword>
<dbReference type="Gene3D" id="3.40.50.300">
    <property type="entry name" value="P-loop containing nucleotide triphosphate hydrolases"/>
    <property type="match status" value="1"/>
</dbReference>
<evidence type="ECO:0000313" key="11">
    <source>
        <dbReference type="EMBL" id="QHN42449.1"/>
    </source>
</evidence>
<dbReference type="GO" id="GO:0006400">
    <property type="term" value="P:tRNA modification"/>
    <property type="evidence" value="ECO:0007669"/>
    <property type="project" value="TreeGrafter"/>
</dbReference>
<comment type="similarity">
    <text evidence="3 10">Belongs to the IPP transferase family.</text>
</comment>